<dbReference type="EMBL" id="JAGEUA010000005">
    <property type="protein sequence ID" value="KAL0978517.1"/>
    <property type="molecule type" value="Genomic_DNA"/>
</dbReference>
<accession>A0ABD0WP40</accession>
<feature type="region of interest" description="Disordered" evidence="1">
    <location>
        <begin position="1"/>
        <end position="36"/>
    </location>
</feature>
<evidence type="ECO:0000313" key="3">
    <source>
        <dbReference type="Proteomes" id="UP001557470"/>
    </source>
</evidence>
<proteinExistence type="predicted"/>
<dbReference type="Proteomes" id="UP001557470">
    <property type="component" value="Unassembled WGS sequence"/>
</dbReference>
<reference evidence="2 3" key="1">
    <citation type="submission" date="2024-06" db="EMBL/GenBank/DDBJ databases">
        <authorList>
            <person name="Pan Q."/>
            <person name="Wen M."/>
            <person name="Jouanno E."/>
            <person name="Zahm M."/>
            <person name="Klopp C."/>
            <person name="Cabau C."/>
            <person name="Louis A."/>
            <person name="Berthelot C."/>
            <person name="Parey E."/>
            <person name="Roest Crollius H."/>
            <person name="Montfort J."/>
            <person name="Robinson-Rechavi M."/>
            <person name="Bouchez O."/>
            <person name="Lampietro C."/>
            <person name="Lopez Roques C."/>
            <person name="Donnadieu C."/>
            <person name="Postlethwait J."/>
            <person name="Bobe J."/>
            <person name="Verreycken H."/>
            <person name="Guiguen Y."/>
        </authorList>
    </citation>
    <scope>NUCLEOTIDE SEQUENCE [LARGE SCALE GENOMIC DNA]</scope>
    <source>
        <strain evidence="2">Up_M1</strain>
        <tissue evidence="2">Testis</tissue>
    </source>
</reference>
<gene>
    <name evidence="2" type="ORF">UPYG_G00171560</name>
</gene>
<organism evidence="2 3">
    <name type="scientific">Umbra pygmaea</name>
    <name type="common">Eastern mudminnow</name>
    <dbReference type="NCBI Taxonomy" id="75934"/>
    <lineage>
        <taxon>Eukaryota</taxon>
        <taxon>Metazoa</taxon>
        <taxon>Chordata</taxon>
        <taxon>Craniata</taxon>
        <taxon>Vertebrata</taxon>
        <taxon>Euteleostomi</taxon>
        <taxon>Actinopterygii</taxon>
        <taxon>Neopterygii</taxon>
        <taxon>Teleostei</taxon>
        <taxon>Protacanthopterygii</taxon>
        <taxon>Esociformes</taxon>
        <taxon>Umbridae</taxon>
        <taxon>Umbra</taxon>
    </lineage>
</organism>
<evidence type="ECO:0000313" key="2">
    <source>
        <dbReference type="EMBL" id="KAL0978517.1"/>
    </source>
</evidence>
<feature type="compositionally biased region" description="Basic residues" evidence="1">
    <location>
        <begin position="1"/>
        <end position="10"/>
    </location>
</feature>
<dbReference type="AlphaFoldDB" id="A0ABD0WP40"/>
<name>A0ABD0WP40_UMBPY</name>
<keyword evidence="3" id="KW-1185">Reference proteome</keyword>
<protein>
    <submittedName>
        <fullName evidence="2">Uncharacterized protein</fullName>
    </submittedName>
</protein>
<comment type="caution">
    <text evidence="2">The sequence shown here is derived from an EMBL/GenBank/DDBJ whole genome shotgun (WGS) entry which is preliminary data.</text>
</comment>
<evidence type="ECO:0000256" key="1">
    <source>
        <dbReference type="SAM" id="MobiDB-lite"/>
    </source>
</evidence>
<sequence length="78" mass="9071">MSMGRKRMSRVSRCYRLSNLKPRRQPRQNTALGDGRAFNHPQEEAVMSLVAGEAVLEQWHDYDLSHLPERMDHARTGH</sequence>